<evidence type="ECO:0000313" key="2">
    <source>
        <dbReference type="EMBL" id="PPQ70319.1"/>
    </source>
</evidence>
<dbReference type="AlphaFoldDB" id="A0A409VVP7"/>
<evidence type="ECO:0000259" key="1">
    <source>
        <dbReference type="Pfam" id="PF01738"/>
    </source>
</evidence>
<evidence type="ECO:0000313" key="3">
    <source>
        <dbReference type="Proteomes" id="UP000284842"/>
    </source>
</evidence>
<protein>
    <recommendedName>
        <fullName evidence="1">Dienelactone hydrolase domain-containing protein</fullName>
    </recommendedName>
</protein>
<dbReference type="InParanoid" id="A0A409VVP7"/>
<keyword evidence="3" id="KW-1185">Reference proteome</keyword>
<dbReference type="SUPFAM" id="SSF53474">
    <property type="entry name" value="alpha/beta-Hydrolases"/>
    <property type="match status" value="1"/>
</dbReference>
<dbReference type="PANTHER" id="PTHR17630:SF55">
    <property type="entry name" value="DIENELACTONE HYDROLASE FAMILY PROTEIN (AFU_ORTHOLOGUE AFUA_1G01900)"/>
    <property type="match status" value="1"/>
</dbReference>
<gene>
    <name evidence="2" type="ORF">CVT24_013014</name>
</gene>
<dbReference type="Pfam" id="PF01738">
    <property type="entry name" value="DLH"/>
    <property type="match status" value="1"/>
</dbReference>
<accession>A0A409VVP7</accession>
<reference evidence="2 3" key="1">
    <citation type="journal article" date="2018" name="Evol. Lett.">
        <title>Horizontal gene cluster transfer increased hallucinogenic mushroom diversity.</title>
        <authorList>
            <person name="Reynolds H.T."/>
            <person name="Vijayakumar V."/>
            <person name="Gluck-Thaler E."/>
            <person name="Korotkin H.B."/>
            <person name="Matheny P.B."/>
            <person name="Slot J.C."/>
        </authorList>
    </citation>
    <scope>NUCLEOTIDE SEQUENCE [LARGE SCALE GENOMIC DNA]</scope>
    <source>
        <strain evidence="2 3">2629</strain>
    </source>
</reference>
<dbReference type="Proteomes" id="UP000284842">
    <property type="component" value="Unassembled WGS sequence"/>
</dbReference>
<feature type="domain" description="Dienelactone hydrolase" evidence="1">
    <location>
        <begin position="18"/>
        <end position="221"/>
    </location>
</feature>
<organism evidence="2 3">
    <name type="scientific">Panaeolus cyanescens</name>
    <dbReference type="NCBI Taxonomy" id="181874"/>
    <lineage>
        <taxon>Eukaryota</taxon>
        <taxon>Fungi</taxon>
        <taxon>Dikarya</taxon>
        <taxon>Basidiomycota</taxon>
        <taxon>Agaricomycotina</taxon>
        <taxon>Agaricomycetes</taxon>
        <taxon>Agaricomycetidae</taxon>
        <taxon>Agaricales</taxon>
        <taxon>Agaricineae</taxon>
        <taxon>Galeropsidaceae</taxon>
        <taxon>Panaeolus</taxon>
    </lineage>
</organism>
<dbReference type="InterPro" id="IPR002925">
    <property type="entry name" value="Dienelactn_hydro"/>
</dbReference>
<dbReference type="PANTHER" id="PTHR17630">
    <property type="entry name" value="DIENELACTONE HYDROLASE"/>
    <property type="match status" value="1"/>
</dbReference>
<comment type="caution">
    <text evidence="2">The sequence shown here is derived from an EMBL/GenBank/DDBJ whole genome shotgun (WGS) entry which is preliminary data.</text>
</comment>
<dbReference type="InterPro" id="IPR029058">
    <property type="entry name" value="AB_hydrolase_fold"/>
</dbReference>
<dbReference type="STRING" id="181874.A0A409VVP7"/>
<proteinExistence type="predicted"/>
<dbReference type="EMBL" id="NHTK01005958">
    <property type="protein sequence ID" value="PPQ70319.1"/>
    <property type="molecule type" value="Genomic_DNA"/>
</dbReference>
<dbReference type="GO" id="GO:0016787">
    <property type="term" value="F:hydrolase activity"/>
    <property type="evidence" value="ECO:0007669"/>
    <property type="project" value="InterPro"/>
</dbReference>
<dbReference type="Gene3D" id="3.40.50.1820">
    <property type="entry name" value="alpha/beta hydrolase"/>
    <property type="match status" value="1"/>
</dbReference>
<dbReference type="OrthoDB" id="2888857at2759"/>
<sequence>MTSNISDCCLKGFQWGDAAIVVIPDLFGWTFTNTRLLADHYADEADATVYVVDLFGGEVLSVEILLDLTRWGELDLPSWRQRNGPSVREPELLAFASQVRSMFKRVGAVGFCYGGWAVFALGAKDRNLVDFISTAHPTFLTKELMQNVAVPTQILAPEIDNQFTPELKAFANNTIPTLGVPYDYQYFPGLEHAFATRGNQKNPKEMRGMERAKNAVVNWAREWLHGDAV</sequence>
<name>A0A409VVP7_9AGAR</name>